<feature type="binding site" evidence="13">
    <location>
        <position position="157"/>
    </location>
    <ligand>
        <name>substrate</name>
    </ligand>
</feature>
<evidence type="ECO:0000256" key="14">
    <source>
        <dbReference type="PIRSR" id="PIRSR000724-1"/>
    </source>
</evidence>
<keyword evidence="10 13" id="KW-0418">Kinase</keyword>
<dbReference type="InterPro" id="IPR015824">
    <property type="entry name" value="Phosphoglycerate_kinase_N"/>
</dbReference>
<dbReference type="PANTHER" id="PTHR11406">
    <property type="entry name" value="PHOSPHOGLYCERATE KINASE"/>
    <property type="match status" value="1"/>
</dbReference>
<dbReference type="GO" id="GO:0005829">
    <property type="term" value="C:cytosol"/>
    <property type="evidence" value="ECO:0007669"/>
    <property type="project" value="TreeGrafter"/>
</dbReference>
<dbReference type="Pfam" id="PF00162">
    <property type="entry name" value="PGK"/>
    <property type="match status" value="1"/>
</dbReference>
<comment type="pathway">
    <text evidence="2 13">Carbohydrate degradation; glycolysis; pyruvate from D-glyceraldehyde 3-phosphate: step 2/5.</text>
</comment>
<keyword evidence="7 13" id="KW-0963">Cytoplasm</keyword>
<dbReference type="SUPFAM" id="SSF53748">
    <property type="entry name" value="Phosphoglycerate kinase"/>
    <property type="match status" value="1"/>
</dbReference>
<dbReference type="GO" id="GO:0004618">
    <property type="term" value="F:phosphoglycerate kinase activity"/>
    <property type="evidence" value="ECO:0007669"/>
    <property type="project" value="UniProtKB-UniRule"/>
</dbReference>
<dbReference type="EC" id="2.7.2.3" evidence="5 13"/>
<sequence>MRRLRTLSDIKNLKNKRVIVREDFNVPIKLEEGKIHILDDERLQAAIPTIQFLQKKGAKIILISHLGRPHTNSDHHLSLYPVAKLLEKLLRRHIEFVYDVFEPNLAKRFADMPAGHIMMFENIRFFPEEEANDQAFAKYLAAFGDYFVMDAFATAHRDDATTEGITHYIPSVAGPLLEKEVNVLSEIIQKPKHPFIAVLGGAKISTKLGLIRQFLEIADKVIVGGALANTIFAAHGLSVGTSLVEAGMFEEVRKIPLTHPKLVLPVDVVTASSWDEGANIQTKKIGQVGATEVIGDIGEASAKNFSGEILKAGQVIWNGPMGFYEKSEFSNGTTVVAHAVAMVGKNAVIGGGETIDAVRDLKLDSKIFFISTGGGAMLEFLEGKELPGIKNLYA</sequence>
<accession>A0A1F6C4V7</accession>
<evidence type="ECO:0000256" key="1">
    <source>
        <dbReference type="ARBA" id="ARBA00000642"/>
    </source>
</evidence>
<comment type="similarity">
    <text evidence="3 13 16">Belongs to the phosphoglycerate kinase family.</text>
</comment>
<dbReference type="InterPro" id="IPR001576">
    <property type="entry name" value="Phosphoglycerate_kinase"/>
</dbReference>
<keyword evidence="12 13" id="KW-0324">Glycolysis</keyword>
<evidence type="ECO:0000256" key="7">
    <source>
        <dbReference type="ARBA" id="ARBA00022490"/>
    </source>
</evidence>
<dbReference type="FunFam" id="3.40.50.1260:FF:000006">
    <property type="entry name" value="Phosphoglycerate kinase"/>
    <property type="match status" value="1"/>
</dbReference>
<dbReference type="InterPro" id="IPR015911">
    <property type="entry name" value="Phosphoglycerate_kinase_CS"/>
</dbReference>
<proteinExistence type="inferred from homology"/>
<dbReference type="PROSITE" id="PS00111">
    <property type="entry name" value="PGLYCERATE_KINASE"/>
    <property type="match status" value="1"/>
</dbReference>
<feature type="binding site" evidence="14">
    <location>
        <position position="124"/>
    </location>
    <ligand>
        <name>(2R)-3-phosphoglycerate</name>
        <dbReference type="ChEBI" id="CHEBI:58272"/>
    </ligand>
</feature>
<dbReference type="Gene3D" id="3.40.50.1260">
    <property type="entry name" value="Phosphoglycerate kinase, N-terminal domain"/>
    <property type="match status" value="2"/>
</dbReference>
<dbReference type="HAMAP" id="MF_00145">
    <property type="entry name" value="Phosphoglyc_kinase"/>
    <property type="match status" value="1"/>
</dbReference>
<evidence type="ECO:0000256" key="11">
    <source>
        <dbReference type="ARBA" id="ARBA00022840"/>
    </source>
</evidence>
<evidence type="ECO:0000256" key="12">
    <source>
        <dbReference type="ARBA" id="ARBA00023152"/>
    </source>
</evidence>
<dbReference type="PANTHER" id="PTHR11406:SF23">
    <property type="entry name" value="PHOSPHOGLYCERATE KINASE 1, CHLOROPLASTIC-RELATED"/>
    <property type="match status" value="1"/>
</dbReference>
<feature type="binding site" evidence="14">
    <location>
        <position position="157"/>
    </location>
    <ligand>
        <name>(2R)-3-phosphoglycerate</name>
        <dbReference type="ChEBI" id="CHEBI:58272"/>
    </ligand>
</feature>
<evidence type="ECO:0000256" key="2">
    <source>
        <dbReference type="ARBA" id="ARBA00004838"/>
    </source>
</evidence>
<feature type="binding site" evidence="13 14">
    <location>
        <begin position="23"/>
        <end position="25"/>
    </location>
    <ligand>
        <name>substrate</name>
    </ligand>
</feature>
<evidence type="ECO:0000256" key="4">
    <source>
        <dbReference type="ARBA" id="ARBA00011245"/>
    </source>
</evidence>
<feature type="binding site" evidence="13">
    <location>
        <position position="42"/>
    </location>
    <ligand>
        <name>substrate</name>
    </ligand>
</feature>
<evidence type="ECO:0000313" key="18">
    <source>
        <dbReference type="Proteomes" id="UP000178249"/>
    </source>
</evidence>
<dbReference type="GO" id="GO:0005524">
    <property type="term" value="F:ATP binding"/>
    <property type="evidence" value="ECO:0007669"/>
    <property type="project" value="UniProtKB-KW"/>
</dbReference>
<organism evidence="17 18">
    <name type="scientific">Candidatus Kaiserbacteria bacterium RIFCSPHIGHO2_01_FULL_48_10</name>
    <dbReference type="NCBI Taxonomy" id="1798476"/>
    <lineage>
        <taxon>Bacteria</taxon>
        <taxon>Candidatus Kaiseribacteriota</taxon>
    </lineage>
</organism>
<name>A0A1F6C4V7_9BACT</name>
<dbReference type="GO" id="GO:0043531">
    <property type="term" value="F:ADP binding"/>
    <property type="evidence" value="ECO:0007669"/>
    <property type="project" value="TreeGrafter"/>
</dbReference>
<dbReference type="InterPro" id="IPR036043">
    <property type="entry name" value="Phosphoglycerate_kinase_sf"/>
</dbReference>
<comment type="subunit">
    <text evidence="4 13">Monomer.</text>
</comment>
<comment type="caution">
    <text evidence="17">The sequence shown here is derived from an EMBL/GenBank/DDBJ whole genome shotgun (WGS) entry which is preliminary data.</text>
</comment>
<dbReference type="Proteomes" id="UP000178249">
    <property type="component" value="Unassembled WGS sequence"/>
</dbReference>
<dbReference type="GO" id="GO:0006094">
    <property type="term" value="P:gluconeogenesis"/>
    <property type="evidence" value="ECO:0007669"/>
    <property type="project" value="TreeGrafter"/>
</dbReference>
<dbReference type="AlphaFoldDB" id="A0A1F6C4V7"/>
<feature type="binding site" evidence="14">
    <location>
        <position position="42"/>
    </location>
    <ligand>
        <name>(2R)-3-phosphoglycerate</name>
        <dbReference type="ChEBI" id="CHEBI:58272"/>
    </ligand>
</feature>
<feature type="binding site" evidence="13 14">
    <location>
        <begin position="65"/>
        <end position="68"/>
    </location>
    <ligand>
        <name>substrate</name>
    </ligand>
</feature>
<dbReference type="FunFam" id="3.40.50.1260:FF:000031">
    <property type="entry name" value="Phosphoglycerate kinase 1"/>
    <property type="match status" value="1"/>
</dbReference>
<dbReference type="GO" id="GO:0006096">
    <property type="term" value="P:glycolytic process"/>
    <property type="evidence" value="ECO:0007669"/>
    <property type="project" value="UniProtKB-UniRule"/>
</dbReference>
<evidence type="ECO:0000256" key="9">
    <source>
        <dbReference type="ARBA" id="ARBA00022741"/>
    </source>
</evidence>
<keyword evidence="9 13" id="KW-0547">Nucleotide-binding</keyword>
<evidence type="ECO:0000256" key="15">
    <source>
        <dbReference type="PIRSR" id="PIRSR000724-2"/>
    </source>
</evidence>
<dbReference type="EMBL" id="MFKP01000017">
    <property type="protein sequence ID" value="OGG44189.1"/>
    <property type="molecule type" value="Genomic_DNA"/>
</dbReference>
<feature type="binding site" evidence="13">
    <location>
        <position position="124"/>
    </location>
    <ligand>
        <name>substrate</name>
    </ligand>
</feature>
<dbReference type="PRINTS" id="PR00477">
    <property type="entry name" value="PHGLYCKINASE"/>
</dbReference>
<evidence type="ECO:0000256" key="3">
    <source>
        <dbReference type="ARBA" id="ARBA00008982"/>
    </source>
</evidence>
<comment type="caution">
    <text evidence="13">Lacks conserved residue(s) required for the propagation of feature annotation.</text>
</comment>
<keyword evidence="8 13" id="KW-0808">Transferase</keyword>
<feature type="binding site" evidence="13 15">
    <location>
        <position position="207"/>
    </location>
    <ligand>
        <name>ATP</name>
        <dbReference type="ChEBI" id="CHEBI:30616"/>
    </ligand>
</feature>
<evidence type="ECO:0000256" key="5">
    <source>
        <dbReference type="ARBA" id="ARBA00013061"/>
    </source>
</evidence>
<evidence type="ECO:0000256" key="13">
    <source>
        <dbReference type="HAMAP-Rule" id="MF_00145"/>
    </source>
</evidence>
<dbReference type="PIRSF" id="PIRSF000724">
    <property type="entry name" value="Pgk"/>
    <property type="match status" value="1"/>
</dbReference>
<reference evidence="17 18" key="1">
    <citation type="journal article" date="2016" name="Nat. Commun.">
        <title>Thousands of microbial genomes shed light on interconnected biogeochemical processes in an aquifer system.</title>
        <authorList>
            <person name="Anantharaman K."/>
            <person name="Brown C.T."/>
            <person name="Hug L.A."/>
            <person name="Sharon I."/>
            <person name="Castelle C.J."/>
            <person name="Probst A.J."/>
            <person name="Thomas B.C."/>
            <person name="Singh A."/>
            <person name="Wilkins M.J."/>
            <person name="Karaoz U."/>
            <person name="Brodie E.L."/>
            <person name="Williams K.H."/>
            <person name="Hubbard S.S."/>
            <person name="Banfield J.F."/>
        </authorList>
    </citation>
    <scope>NUCLEOTIDE SEQUENCE [LARGE SCALE GENOMIC DNA]</scope>
</reference>
<dbReference type="UniPathway" id="UPA00109">
    <property type="reaction ID" value="UER00185"/>
</dbReference>
<feature type="binding site" evidence="13">
    <location>
        <begin position="351"/>
        <end position="354"/>
    </location>
    <ligand>
        <name>ATP</name>
        <dbReference type="ChEBI" id="CHEBI:30616"/>
    </ligand>
</feature>
<protein>
    <recommendedName>
        <fullName evidence="6 13">Phosphoglycerate kinase</fullName>
        <ecNumber evidence="5 13">2.7.2.3</ecNumber>
    </recommendedName>
</protein>
<evidence type="ECO:0000256" key="6">
    <source>
        <dbReference type="ARBA" id="ARBA00016471"/>
    </source>
</evidence>
<keyword evidence="11 13" id="KW-0067">ATP-binding</keyword>
<evidence type="ECO:0000256" key="10">
    <source>
        <dbReference type="ARBA" id="ARBA00022777"/>
    </source>
</evidence>
<evidence type="ECO:0000313" key="17">
    <source>
        <dbReference type="EMBL" id="OGG44189.1"/>
    </source>
</evidence>
<evidence type="ECO:0000256" key="8">
    <source>
        <dbReference type="ARBA" id="ARBA00022679"/>
    </source>
</evidence>
<evidence type="ECO:0000256" key="16">
    <source>
        <dbReference type="RuleBase" id="RU000532"/>
    </source>
</evidence>
<gene>
    <name evidence="13" type="primary">pgk</name>
    <name evidence="17" type="ORF">A2841_00890</name>
</gene>
<feature type="binding site" evidence="13 15">
    <location>
        <position position="325"/>
    </location>
    <ligand>
        <name>ATP</name>
        <dbReference type="ChEBI" id="CHEBI:30616"/>
    </ligand>
</feature>
<comment type="catalytic activity">
    <reaction evidence="1 13 16">
        <text>(2R)-3-phosphoglycerate + ATP = (2R)-3-phospho-glyceroyl phosphate + ADP</text>
        <dbReference type="Rhea" id="RHEA:14801"/>
        <dbReference type="ChEBI" id="CHEBI:30616"/>
        <dbReference type="ChEBI" id="CHEBI:57604"/>
        <dbReference type="ChEBI" id="CHEBI:58272"/>
        <dbReference type="ChEBI" id="CHEBI:456216"/>
        <dbReference type="EC" id="2.7.2.3"/>
    </reaction>
</comment>
<comment type="subcellular location">
    <subcellularLocation>
        <location evidence="13">Cytoplasm</location>
    </subcellularLocation>
</comment>